<evidence type="ECO:0000313" key="1">
    <source>
        <dbReference type="EMBL" id="KAJ9655843.1"/>
    </source>
</evidence>
<sequence>MAGQKRKSGYSMNDSFVVSDGDDDGTSAARSSKRSKANPVSSTTPSSRPQRDSENNIYWDISKARRVTISDFRGKKMVSIREYYEKDGNWLPGKKGISMTLEQYNALVGVLPAIERELLRAGVSDEQIVRPKYEDGNAVDVKEEEEKQNGGDEEEPADESDGDGHGVSNGKGKANHEATSDEEE</sequence>
<protein>
    <submittedName>
        <fullName evidence="1">Uncharacterized protein</fullName>
    </submittedName>
</protein>
<dbReference type="EMBL" id="JAPDRQ010000088">
    <property type="protein sequence ID" value="KAJ9655843.1"/>
    <property type="molecule type" value="Genomic_DNA"/>
</dbReference>
<comment type="caution">
    <text evidence="1">The sequence shown here is derived from an EMBL/GenBank/DDBJ whole genome shotgun (WGS) entry which is preliminary data.</text>
</comment>
<dbReference type="Proteomes" id="UP001172386">
    <property type="component" value="Unassembled WGS sequence"/>
</dbReference>
<evidence type="ECO:0000313" key="2">
    <source>
        <dbReference type="Proteomes" id="UP001172386"/>
    </source>
</evidence>
<organism evidence="1 2">
    <name type="scientific">Neophaeococcomyces mojaviensis</name>
    <dbReference type="NCBI Taxonomy" id="3383035"/>
    <lineage>
        <taxon>Eukaryota</taxon>
        <taxon>Fungi</taxon>
        <taxon>Dikarya</taxon>
        <taxon>Ascomycota</taxon>
        <taxon>Pezizomycotina</taxon>
        <taxon>Eurotiomycetes</taxon>
        <taxon>Chaetothyriomycetidae</taxon>
        <taxon>Chaetothyriales</taxon>
        <taxon>Chaetothyriales incertae sedis</taxon>
        <taxon>Neophaeococcomyces</taxon>
    </lineage>
</organism>
<keyword evidence="2" id="KW-1185">Reference proteome</keyword>
<name>A0ACC3A5X1_9EURO</name>
<reference evidence="1" key="1">
    <citation type="submission" date="2022-10" db="EMBL/GenBank/DDBJ databases">
        <title>Culturing micro-colonial fungi from biological soil crusts in the Mojave desert and describing Neophaeococcomyces mojavensis, and introducing the new genera and species Taxawa tesnikishii.</title>
        <authorList>
            <person name="Kurbessoian T."/>
            <person name="Stajich J.E."/>
        </authorList>
    </citation>
    <scope>NUCLEOTIDE SEQUENCE</scope>
    <source>
        <strain evidence="1">JES_112</strain>
    </source>
</reference>
<gene>
    <name evidence="1" type="ORF">H2198_005380</name>
</gene>
<proteinExistence type="predicted"/>
<accession>A0ACC3A5X1</accession>